<dbReference type="Proteomes" id="UP000199689">
    <property type="component" value="Unassembled WGS sequence"/>
</dbReference>
<proteinExistence type="predicted"/>
<organism evidence="2 3">
    <name type="scientific">Allisonella histaminiformans</name>
    <dbReference type="NCBI Taxonomy" id="209880"/>
    <lineage>
        <taxon>Bacteria</taxon>
        <taxon>Bacillati</taxon>
        <taxon>Bacillota</taxon>
        <taxon>Negativicutes</taxon>
        <taxon>Veillonellales</taxon>
        <taxon>Veillonellaceae</taxon>
        <taxon>Allisonella</taxon>
    </lineage>
</organism>
<dbReference type="AlphaFoldDB" id="A0A1G5VI22"/>
<dbReference type="GeneID" id="87755674"/>
<dbReference type="RefSeq" id="WP_091363789.1">
    <property type="nucleotide sequence ID" value="NZ_FMXA01000007.1"/>
</dbReference>
<feature type="region of interest" description="Disordered" evidence="1">
    <location>
        <begin position="85"/>
        <end position="107"/>
    </location>
</feature>
<keyword evidence="3" id="KW-1185">Reference proteome</keyword>
<accession>A0A1G5VI22</accession>
<dbReference type="STRING" id="209880.SAMN02910343_00638"/>
<evidence type="ECO:0000313" key="3">
    <source>
        <dbReference type="Proteomes" id="UP000199689"/>
    </source>
</evidence>
<protein>
    <submittedName>
        <fullName evidence="2">Uncharacterized protein</fullName>
    </submittedName>
</protein>
<evidence type="ECO:0000256" key="1">
    <source>
        <dbReference type="SAM" id="MobiDB-lite"/>
    </source>
</evidence>
<reference evidence="2 3" key="1">
    <citation type="submission" date="2016-10" db="EMBL/GenBank/DDBJ databases">
        <authorList>
            <person name="de Groot N.N."/>
        </authorList>
    </citation>
    <scope>NUCLEOTIDE SEQUENCE [LARGE SCALE GENOMIC DNA]</scope>
    <source>
        <strain evidence="2 3">DSM 15230</strain>
    </source>
</reference>
<evidence type="ECO:0000313" key="2">
    <source>
        <dbReference type="EMBL" id="SDA45328.1"/>
    </source>
</evidence>
<dbReference type="EMBL" id="FMXA01000007">
    <property type="protein sequence ID" value="SDA45328.1"/>
    <property type="molecule type" value="Genomic_DNA"/>
</dbReference>
<gene>
    <name evidence="2" type="ORF">SAMN02910343_00638</name>
</gene>
<name>A0A1G5VI22_9FIRM</name>
<sequence length="107" mass="12078">MKTSTDCEKCRFESICPMAGKRQRLAFDDGGLGLCPKIPEMKILRCRNCLFCHKTKSMGGTSKYAMENGHPIYTCAAMNYNRMQPDGKLPRTTPRDCPIKEAKRKGL</sequence>